<keyword evidence="17" id="KW-1208">Phospholipid metabolism</keyword>
<evidence type="ECO:0000256" key="4">
    <source>
        <dbReference type="ARBA" id="ARBA00005189"/>
    </source>
</evidence>
<dbReference type="GO" id="GO:0004605">
    <property type="term" value="F:phosphatidate cytidylyltransferase activity"/>
    <property type="evidence" value="ECO:0007669"/>
    <property type="project" value="UniProtKB-EC"/>
</dbReference>
<organism evidence="20 21">
    <name type="scientific">Labrys neptuniae</name>
    <dbReference type="NCBI Taxonomy" id="376174"/>
    <lineage>
        <taxon>Bacteria</taxon>
        <taxon>Pseudomonadati</taxon>
        <taxon>Pseudomonadota</taxon>
        <taxon>Alphaproteobacteria</taxon>
        <taxon>Hyphomicrobiales</taxon>
        <taxon>Xanthobacteraceae</taxon>
        <taxon>Labrys</taxon>
    </lineage>
</organism>
<keyword evidence="16" id="KW-0594">Phospholipid biosynthesis</keyword>
<evidence type="ECO:0000256" key="3">
    <source>
        <dbReference type="ARBA" id="ARBA00005119"/>
    </source>
</evidence>
<dbReference type="EC" id="2.7.7.41" evidence="6 18"/>
<evidence type="ECO:0000256" key="7">
    <source>
        <dbReference type="ARBA" id="ARBA00019373"/>
    </source>
</evidence>
<evidence type="ECO:0000256" key="18">
    <source>
        <dbReference type="RuleBase" id="RU003938"/>
    </source>
</evidence>
<feature type="transmembrane region" description="Helical" evidence="19">
    <location>
        <begin position="86"/>
        <end position="105"/>
    </location>
</feature>
<dbReference type="EMBL" id="JBFNQD010000001">
    <property type="protein sequence ID" value="MEW9304684.1"/>
    <property type="molecule type" value="Genomic_DNA"/>
</dbReference>
<comment type="subcellular location">
    <subcellularLocation>
        <location evidence="2">Cell membrane</location>
        <topology evidence="2">Multi-pass membrane protein</topology>
    </subcellularLocation>
</comment>
<feature type="transmembrane region" description="Helical" evidence="19">
    <location>
        <begin position="63"/>
        <end position="80"/>
    </location>
</feature>
<evidence type="ECO:0000256" key="5">
    <source>
        <dbReference type="ARBA" id="ARBA00010185"/>
    </source>
</evidence>
<gene>
    <name evidence="20" type="ORF">ABXS05_03995</name>
</gene>
<dbReference type="PANTHER" id="PTHR46382:SF1">
    <property type="entry name" value="PHOSPHATIDATE CYTIDYLYLTRANSFERASE"/>
    <property type="match status" value="1"/>
</dbReference>
<keyword evidence="12 18" id="KW-0548">Nucleotidyltransferase</keyword>
<evidence type="ECO:0000256" key="17">
    <source>
        <dbReference type="ARBA" id="ARBA00023264"/>
    </source>
</evidence>
<evidence type="ECO:0000256" key="12">
    <source>
        <dbReference type="ARBA" id="ARBA00022695"/>
    </source>
</evidence>
<evidence type="ECO:0000256" key="13">
    <source>
        <dbReference type="ARBA" id="ARBA00022989"/>
    </source>
</evidence>
<keyword evidence="11 18" id="KW-0812">Transmembrane</keyword>
<evidence type="ECO:0000313" key="21">
    <source>
        <dbReference type="Proteomes" id="UP001555786"/>
    </source>
</evidence>
<feature type="transmembrane region" description="Helical" evidence="19">
    <location>
        <begin position="137"/>
        <end position="158"/>
    </location>
</feature>
<reference evidence="20 21" key="1">
    <citation type="submission" date="2024-07" db="EMBL/GenBank/DDBJ databases">
        <title>Description of Labrys sedimenti sp. nov., isolated from a diclofenac-degrading enrichment culture.</title>
        <authorList>
            <person name="Tancsics A."/>
            <person name="Csepanyi A."/>
        </authorList>
    </citation>
    <scope>NUCLEOTIDE SEQUENCE [LARGE SCALE GENOMIC DNA]</scope>
    <source>
        <strain evidence="20 21">LMG 23578</strain>
    </source>
</reference>
<dbReference type="Proteomes" id="UP001555786">
    <property type="component" value="Unassembled WGS sequence"/>
</dbReference>
<feature type="transmembrane region" description="Helical" evidence="19">
    <location>
        <begin position="178"/>
        <end position="211"/>
    </location>
</feature>
<comment type="pathway">
    <text evidence="4">Lipid metabolism.</text>
</comment>
<keyword evidence="10 18" id="KW-0808">Transferase</keyword>
<keyword evidence="14" id="KW-0443">Lipid metabolism</keyword>
<evidence type="ECO:0000256" key="1">
    <source>
        <dbReference type="ARBA" id="ARBA00001698"/>
    </source>
</evidence>
<dbReference type="RefSeq" id="WP_311935037.1">
    <property type="nucleotide sequence ID" value="NZ_JAVSCS010000012.1"/>
</dbReference>
<proteinExistence type="inferred from homology"/>
<comment type="caution">
    <text evidence="20">The sequence shown here is derived from an EMBL/GenBank/DDBJ whole genome shotgun (WGS) entry which is preliminary data.</text>
</comment>
<accession>A0ABV3PH80</accession>
<evidence type="ECO:0000256" key="10">
    <source>
        <dbReference type="ARBA" id="ARBA00022679"/>
    </source>
</evidence>
<evidence type="ECO:0000256" key="14">
    <source>
        <dbReference type="ARBA" id="ARBA00023098"/>
    </source>
</evidence>
<keyword evidence="13 19" id="KW-1133">Transmembrane helix</keyword>
<evidence type="ECO:0000256" key="15">
    <source>
        <dbReference type="ARBA" id="ARBA00023136"/>
    </source>
</evidence>
<evidence type="ECO:0000256" key="6">
    <source>
        <dbReference type="ARBA" id="ARBA00012487"/>
    </source>
</evidence>
<keyword evidence="8" id="KW-1003">Cell membrane</keyword>
<evidence type="ECO:0000256" key="19">
    <source>
        <dbReference type="SAM" id="Phobius"/>
    </source>
</evidence>
<evidence type="ECO:0000256" key="9">
    <source>
        <dbReference type="ARBA" id="ARBA00022516"/>
    </source>
</evidence>
<evidence type="ECO:0000256" key="16">
    <source>
        <dbReference type="ARBA" id="ARBA00023209"/>
    </source>
</evidence>
<name>A0ABV3PH80_9HYPH</name>
<evidence type="ECO:0000256" key="8">
    <source>
        <dbReference type="ARBA" id="ARBA00022475"/>
    </source>
</evidence>
<feature type="transmembrane region" description="Helical" evidence="19">
    <location>
        <begin position="247"/>
        <end position="265"/>
    </location>
</feature>
<feature type="transmembrane region" description="Helical" evidence="19">
    <location>
        <begin position="38"/>
        <end position="56"/>
    </location>
</feature>
<evidence type="ECO:0000313" key="20">
    <source>
        <dbReference type="EMBL" id="MEW9304684.1"/>
    </source>
</evidence>
<sequence>MAGVSKANWSDLSIRIASALVMAGLALATAWWGGPLFALFWFLAAAAVLCEWLFLIAGGRRDWLIVALGVGLLAVSTVLAQGGQGGAALLTVLGGAAVMGGLAWGRGAMQPLLVAAALPYAACVVLPATLLRLDEPYGMRAIFVLFAIVWGSDVLAYFTGRTFGGPKLWPRVSPKKTWSGFIGGTVFAALAAGLVGGSLVLVPIGAVLAAISQGGDLLESALKRRFDAKDASHLIPGHGGVMDRLDGFLAAALAALLIGLVHAGLHPAQGFIVW</sequence>
<comment type="pathway">
    <text evidence="3 18">Phospholipid metabolism; CDP-diacylglycerol biosynthesis; CDP-diacylglycerol from sn-glycerol 3-phosphate: step 3/3.</text>
</comment>
<dbReference type="InterPro" id="IPR000374">
    <property type="entry name" value="PC_trans"/>
</dbReference>
<keyword evidence="15 19" id="KW-0472">Membrane</keyword>
<feature type="transmembrane region" description="Helical" evidence="19">
    <location>
        <begin position="112"/>
        <end position="131"/>
    </location>
</feature>
<keyword evidence="9" id="KW-0444">Lipid biosynthesis</keyword>
<dbReference type="PROSITE" id="PS01315">
    <property type="entry name" value="CDS"/>
    <property type="match status" value="1"/>
</dbReference>
<protein>
    <recommendedName>
        <fullName evidence="7 18">Phosphatidate cytidylyltransferase</fullName>
        <ecNumber evidence="6 18">2.7.7.41</ecNumber>
    </recommendedName>
</protein>
<dbReference type="PANTHER" id="PTHR46382">
    <property type="entry name" value="PHOSPHATIDATE CYTIDYLYLTRANSFERASE"/>
    <property type="match status" value="1"/>
</dbReference>
<evidence type="ECO:0000256" key="11">
    <source>
        <dbReference type="ARBA" id="ARBA00022692"/>
    </source>
</evidence>
<evidence type="ECO:0000256" key="2">
    <source>
        <dbReference type="ARBA" id="ARBA00004651"/>
    </source>
</evidence>
<feature type="transmembrane region" description="Helical" evidence="19">
    <location>
        <begin position="12"/>
        <end position="32"/>
    </location>
</feature>
<dbReference type="Pfam" id="PF01148">
    <property type="entry name" value="CTP_transf_1"/>
    <property type="match status" value="1"/>
</dbReference>
<comment type="similarity">
    <text evidence="5 18">Belongs to the CDS family.</text>
</comment>
<keyword evidence="21" id="KW-1185">Reference proteome</keyword>
<comment type="catalytic activity">
    <reaction evidence="1 18">
        <text>a 1,2-diacyl-sn-glycero-3-phosphate + CTP + H(+) = a CDP-1,2-diacyl-sn-glycerol + diphosphate</text>
        <dbReference type="Rhea" id="RHEA:16229"/>
        <dbReference type="ChEBI" id="CHEBI:15378"/>
        <dbReference type="ChEBI" id="CHEBI:33019"/>
        <dbReference type="ChEBI" id="CHEBI:37563"/>
        <dbReference type="ChEBI" id="CHEBI:58332"/>
        <dbReference type="ChEBI" id="CHEBI:58608"/>
        <dbReference type="EC" id="2.7.7.41"/>
    </reaction>
</comment>